<accession>A0A4V2F338</accession>
<dbReference type="PANTHER" id="PTHR34512">
    <property type="entry name" value="CELL SURFACE PROTEIN"/>
    <property type="match status" value="1"/>
</dbReference>
<evidence type="ECO:0000313" key="6">
    <source>
        <dbReference type="EMBL" id="RZS81044.1"/>
    </source>
</evidence>
<dbReference type="InterPro" id="IPR002372">
    <property type="entry name" value="PQQ_rpt_dom"/>
</dbReference>
<dbReference type="InterPro" id="IPR018391">
    <property type="entry name" value="PQQ_b-propeller_rpt"/>
</dbReference>
<feature type="domain" description="Pyrrolo-quinoline quinone repeat" evidence="5">
    <location>
        <begin position="87"/>
        <end position="317"/>
    </location>
</feature>
<comment type="subunit">
    <text evidence="4">Part of the Bam complex.</text>
</comment>
<comment type="similarity">
    <text evidence="4">Belongs to the BamB family.</text>
</comment>
<sequence length="392" mass="40767">MTLHNGFTGERLGWRHLRRAAAVAAVLALGGCSLFSSEKPRYPPAPLTNFNATLPVSSGWSVSVGSKGGVGFVPVVVGDAVYAATGNGSVGKYALATGAEIWRSSAKADLSAGVGSDGRVTAVATPRGEVIAFDDTGAIKWRAQASSEITVPPLVGEGLVVVRSGDYRIQAYDAESGKRRWSVQRPGPALALRAPGEMLLSGGYIFTGLPGGKLIAIATNTGAVRWEGTVANPSGASELERVADVVGAPVISGRQLCAVTYQGRINCFDVGSGNSTWSREFSSVTGLTADVRFAYAPNDRSVVFGFALDSGANIWKQDVLQNRGLTAPASVGRAIALGDYQGYVHFLQREDGTLLARIATDGSAILSQPVATDRGVLVQTSRGNLTLINVGQ</sequence>
<dbReference type="GO" id="GO:0009279">
    <property type="term" value="C:cell outer membrane"/>
    <property type="evidence" value="ECO:0007669"/>
    <property type="project" value="UniProtKB-SubCell"/>
</dbReference>
<keyword evidence="1 4" id="KW-0732">Signal</keyword>
<dbReference type="Gene3D" id="2.130.10.10">
    <property type="entry name" value="YVTN repeat-like/Quinoprotein amine dehydrogenase"/>
    <property type="match status" value="1"/>
</dbReference>
<keyword evidence="3 4" id="KW-0998">Cell outer membrane</keyword>
<keyword evidence="2 4" id="KW-0472">Membrane</keyword>
<dbReference type="EMBL" id="SGXC01000002">
    <property type="protein sequence ID" value="RZS81044.1"/>
    <property type="molecule type" value="Genomic_DNA"/>
</dbReference>
<dbReference type="NCBIfam" id="TIGR03300">
    <property type="entry name" value="assembly_YfgL"/>
    <property type="match status" value="1"/>
</dbReference>
<evidence type="ECO:0000256" key="3">
    <source>
        <dbReference type="ARBA" id="ARBA00023237"/>
    </source>
</evidence>
<dbReference type="OrthoDB" id="5173551at2"/>
<gene>
    <name evidence="4" type="primary">bamB</name>
    <name evidence="6" type="ORF">EV675_3659</name>
</gene>
<evidence type="ECO:0000256" key="4">
    <source>
        <dbReference type="HAMAP-Rule" id="MF_00923"/>
    </source>
</evidence>
<evidence type="ECO:0000313" key="7">
    <source>
        <dbReference type="Proteomes" id="UP000292445"/>
    </source>
</evidence>
<dbReference type="PANTHER" id="PTHR34512:SF30">
    <property type="entry name" value="OUTER MEMBRANE PROTEIN ASSEMBLY FACTOR BAMB"/>
    <property type="match status" value="1"/>
</dbReference>
<comment type="caution">
    <text evidence="6">The sequence shown here is derived from an EMBL/GenBank/DDBJ whole genome shotgun (WGS) entry which is preliminary data.</text>
</comment>
<proteinExistence type="inferred from homology"/>
<dbReference type="InterPro" id="IPR011047">
    <property type="entry name" value="Quinoprotein_ADH-like_sf"/>
</dbReference>
<keyword evidence="7" id="KW-1185">Reference proteome</keyword>
<evidence type="ECO:0000256" key="2">
    <source>
        <dbReference type="ARBA" id="ARBA00023136"/>
    </source>
</evidence>
<reference evidence="6 7" key="1">
    <citation type="submission" date="2019-02" db="EMBL/GenBank/DDBJ databases">
        <title>Genomic Encyclopedia of Type Strains, Phase IV (KMG-IV): sequencing the most valuable type-strain genomes for metagenomic binning, comparative biology and taxonomic classification.</title>
        <authorList>
            <person name="Goeker M."/>
        </authorList>
    </citation>
    <scope>NUCLEOTIDE SEQUENCE [LARGE SCALE GENOMIC DNA]</scope>
    <source>
        <strain evidence="6 7">K24</strain>
    </source>
</reference>
<dbReference type="HAMAP" id="MF_00923">
    <property type="entry name" value="OM_assembly_BamB"/>
    <property type="match status" value="1"/>
</dbReference>
<dbReference type="Pfam" id="PF13360">
    <property type="entry name" value="PQQ_2"/>
    <property type="match status" value="1"/>
</dbReference>
<comment type="subcellular location">
    <subcellularLocation>
        <location evidence="4">Cell outer membrane</location>
    </subcellularLocation>
</comment>
<protein>
    <recommendedName>
        <fullName evidence="4">Outer membrane protein assembly factor BamB</fullName>
    </recommendedName>
</protein>
<evidence type="ECO:0000259" key="5">
    <source>
        <dbReference type="Pfam" id="PF13360"/>
    </source>
</evidence>
<name>A0A4V2F338_9BURK</name>
<dbReference type="InterPro" id="IPR017687">
    <property type="entry name" value="BamB"/>
</dbReference>
<organism evidence="6 7">
    <name type="scientific">Pigmentiphaga kullae</name>
    <dbReference type="NCBI Taxonomy" id="151784"/>
    <lineage>
        <taxon>Bacteria</taxon>
        <taxon>Pseudomonadati</taxon>
        <taxon>Pseudomonadota</taxon>
        <taxon>Betaproteobacteria</taxon>
        <taxon>Burkholderiales</taxon>
        <taxon>Alcaligenaceae</taxon>
        <taxon>Pigmentiphaga</taxon>
    </lineage>
</organism>
<dbReference type="GO" id="GO:0051205">
    <property type="term" value="P:protein insertion into membrane"/>
    <property type="evidence" value="ECO:0007669"/>
    <property type="project" value="UniProtKB-UniRule"/>
</dbReference>
<dbReference type="SUPFAM" id="SSF50998">
    <property type="entry name" value="Quinoprotein alcohol dehydrogenase-like"/>
    <property type="match status" value="1"/>
</dbReference>
<dbReference type="SMART" id="SM00564">
    <property type="entry name" value="PQQ"/>
    <property type="match status" value="5"/>
</dbReference>
<evidence type="ECO:0000256" key="1">
    <source>
        <dbReference type="ARBA" id="ARBA00022729"/>
    </source>
</evidence>
<dbReference type="AlphaFoldDB" id="A0A4V2F338"/>
<dbReference type="RefSeq" id="WP_130358632.1">
    <property type="nucleotide sequence ID" value="NZ_SGXC01000002.1"/>
</dbReference>
<dbReference type="GO" id="GO:0043165">
    <property type="term" value="P:Gram-negative-bacterium-type cell outer membrane assembly"/>
    <property type="evidence" value="ECO:0007669"/>
    <property type="project" value="UniProtKB-UniRule"/>
</dbReference>
<dbReference type="InterPro" id="IPR015943">
    <property type="entry name" value="WD40/YVTN_repeat-like_dom_sf"/>
</dbReference>
<comment type="function">
    <text evidence="4">Part of the outer membrane protein assembly complex, which is involved in assembly and insertion of beta-barrel proteins into the outer membrane.</text>
</comment>
<dbReference type="Proteomes" id="UP000292445">
    <property type="component" value="Unassembled WGS sequence"/>
</dbReference>